<name>A0A5B8LKW8_9SPHN</name>
<dbReference type="PANTHER" id="PTHR12411">
    <property type="entry name" value="CYSTEINE PROTEASE FAMILY C1-RELATED"/>
    <property type="match status" value="1"/>
</dbReference>
<dbReference type="EMBL" id="CP042306">
    <property type="protein sequence ID" value="QDZ08773.1"/>
    <property type="molecule type" value="Genomic_DNA"/>
</dbReference>
<organism evidence="3 4">
    <name type="scientific">Sphingomonas panacisoli</name>
    <dbReference type="NCBI Taxonomy" id="1813879"/>
    <lineage>
        <taxon>Bacteria</taxon>
        <taxon>Pseudomonadati</taxon>
        <taxon>Pseudomonadota</taxon>
        <taxon>Alphaproteobacteria</taxon>
        <taxon>Sphingomonadales</taxon>
        <taxon>Sphingomonadaceae</taxon>
        <taxon>Sphingomonas</taxon>
    </lineage>
</organism>
<sequence>MSDRSLNGCRFEQTLAPAPKLNADPGVLQTLPRHVDLREHCSPVEDQRHTESCTANAIVGALELHQKKAGLAVTDMSRLFLFYNSRAMAKEEANANTGSYIHHGMAAVMAFGVCEERMWPFEEAMVTAKPTEACYQNATHYNAVQFARTPYGESAWAALAQGLPVAFGIYAPRECYDGAEQTGVMPVPNVGAGDPPPSGHAMLIVGYDLDDKAYLVRNSWGPNWGNKGYCTIPFEVMDKFAHADQFWTIGAIEQSHGLGMFGPSVDETVKHVTDQAGGPSALDELRGQLRQELNSRLDEARAGFRDRLRGL</sequence>
<dbReference type="OrthoDB" id="5318987at2"/>
<reference evidence="3 4" key="1">
    <citation type="submission" date="2019-07" db="EMBL/GenBank/DDBJ databases">
        <title>Full genome sequence of Sphingomonas sp. 4R-6-7(HKS19).</title>
        <authorList>
            <person name="Im W.-T."/>
        </authorList>
    </citation>
    <scope>NUCLEOTIDE SEQUENCE [LARGE SCALE GENOMIC DNA]</scope>
    <source>
        <strain evidence="3 4">HKS19</strain>
    </source>
</reference>
<dbReference type="InterPro" id="IPR025660">
    <property type="entry name" value="Pept_his_AS"/>
</dbReference>
<evidence type="ECO:0000313" key="4">
    <source>
        <dbReference type="Proteomes" id="UP000315673"/>
    </source>
</evidence>
<evidence type="ECO:0000259" key="2">
    <source>
        <dbReference type="SMART" id="SM00645"/>
    </source>
</evidence>
<dbReference type="SUPFAM" id="SSF54001">
    <property type="entry name" value="Cysteine proteinases"/>
    <property type="match status" value="1"/>
</dbReference>
<dbReference type="InterPro" id="IPR000668">
    <property type="entry name" value="Peptidase_C1A_C"/>
</dbReference>
<dbReference type="SMART" id="SM00645">
    <property type="entry name" value="Pept_C1"/>
    <property type="match status" value="1"/>
</dbReference>
<keyword evidence="4" id="KW-1185">Reference proteome</keyword>
<evidence type="ECO:0000256" key="1">
    <source>
        <dbReference type="ARBA" id="ARBA00008455"/>
    </source>
</evidence>
<accession>A0A5B8LKW8</accession>
<dbReference type="RefSeq" id="WP_146573646.1">
    <property type="nucleotide sequence ID" value="NZ_CP042306.1"/>
</dbReference>
<dbReference type="CDD" id="cd02619">
    <property type="entry name" value="Peptidase_C1"/>
    <property type="match status" value="1"/>
</dbReference>
<dbReference type="InterPro" id="IPR038765">
    <property type="entry name" value="Papain-like_cys_pep_sf"/>
</dbReference>
<dbReference type="PROSITE" id="PS00639">
    <property type="entry name" value="THIOL_PROTEASE_HIS"/>
    <property type="match status" value="1"/>
</dbReference>
<dbReference type="Pfam" id="PF00112">
    <property type="entry name" value="Peptidase_C1"/>
    <property type="match status" value="1"/>
</dbReference>
<protein>
    <submittedName>
        <fullName evidence="3">C1 family peptidase</fullName>
    </submittedName>
</protein>
<dbReference type="Proteomes" id="UP000315673">
    <property type="component" value="Chromosome"/>
</dbReference>
<proteinExistence type="inferred from homology"/>
<dbReference type="AlphaFoldDB" id="A0A5B8LKW8"/>
<dbReference type="Gene3D" id="3.90.70.10">
    <property type="entry name" value="Cysteine proteinases"/>
    <property type="match status" value="1"/>
</dbReference>
<comment type="similarity">
    <text evidence="1">Belongs to the peptidase C1 family.</text>
</comment>
<evidence type="ECO:0000313" key="3">
    <source>
        <dbReference type="EMBL" id="QDZ08773.1"/>
    </source>
</evidence>
<feature type="domain" description="Peptidase C1A papain C-terminal" evidence="2">
    <location>
        <begin position="31"/>
        <end position="245"/>
    </location>
</feature>
<dbReference type="GO" id="GO:0008234">
    <property type="term" value="F:cysteine-type peptidase activity"/>
    <property type="evidence" value="ECO:0007669"/>
    <property type="project" value="InterPro"/>
</dbReference>
<dbReference type="KEGG" id="spai:FPZ24_15940"/>
<dbReference type="GO" id="GO:0006508">
    <property type="term" value="P:proteolysis"/>
    <property type="evidence" value="ECO:0007669"/>
    <property type="project" value="InterPro"/>
</dbReference>
<dbReference type="InterPro" id="IPR013128">
    <property type="entry name" value="Peptidase_C1A"/>
</dbReference>
<gene>
    <name evidence="3" type="ORF">FPZ24_15940</name>
</gene>